<keyword evidence="2" id="KW-1185">Reference proteome</keyword>
<sequence length="104" mass="11369">MTTTLTEDITGVFAVGSYDNLGTRLLAIQKQIEKSLITNIYAPYALSNRDAIKSKSKRAISRIAKEGKSVINGINDTLDSAIKGEWSKSVREAVTTASDKYDKI</sequence>
<proteinExistence type="predicted"/>
<accession>A0A0A0DGX0</accession>
<dbReference type="RefSeq" id="WP_037614762.1">
    <property type="nucleotide sequence ID" value="NZ_JPEN01000024.1"/>
</dbReference>
<evidence type="ECO:0000313" key="2">
    <source>
        <dbReference type="Proteomes" id="UP000030019"/>
    </source>
</evidence>
<dbReference type="EMBL" id="JPEN01000024">
    <property type="protein sequence ID" value="KGM37981.1"/>
    <property type="molecule type" value="Genomic_DNA"/>
</dbReference>
<reference evidence="1 2" key="1">
    <citation type="submission" date="2014-06" db="EMBL/GenBank/DDBJ databases">
        <authorList>
            <person name="Teng J.L."/>
            <person name="Huang Y."/>
            <person name="Tse H."/>
            <person name="Lau S.K."/>
            <person name="Woo P.C."/>
        </authorList>
    </citation>
    <scope>NUCLEOTIDE SEQUENCE [LARGE SCALE GENOMIC DNA]</scope>
    <source>
        <strain evidence="1 2">HKU4</strain>
    </source>
</reference>
<name>A0A0A0DGX0_9STRE</name>
<dbReference type="AlphaFoldDB" id="A0A0A0DGX0"/>
<comment type="caution">
    <text evidence="1">The sequence shown here is derived from an EMBL/GenBank/DDBJ whole genome shotgun (WGS) entry which is preliminary data.</text>
</comment>
<dbReference type="STRING" id="176090.SSIN_0220"/>
<dbReference type="Proteomes" id="UP000030019">
    <property type="component" value="Unassembled WGS sequence"/>
</dbReference>
<organism evidence="1 2">
    <name type="scientific">Streptococcus sinensis</name>
    <dbReference type="NCBI Taxonomy" id="176090"/>
    <lineage>
        <taxon>Bacteria</taxon>
        <taxon>Bacillati</taxon>
        <taxon>Bacillota</taxon>
        <taxon>Bacilli</taxon>
        <taxon>Lactobacillales</taxon>
        <taxon>Streptococcaceae</taxon>
        <taxon>Streptococcus</taxon>
    </lineage>
</organism>
<gene>
    <name evidence="1" type="ORF">SSIN_0220</name>
</gene>
<dbReference type="PATRIC" id="fig|176090.4.peg.220"/>
<protein>
    <submittedName>
        <fullName evidence="1">Uncharacterized protein</fullName>
    </submittedName>
</protein>
<evidence type="ECO:0000313" key="1">
    <source>
        <dbReference type="EMBL" id="KGM37981.1"/>
    </source>
</evidence>